<dbReference type="GO" id="GO:0044781">
    <property type="term" value="P:bacterial-type flagellum organization"/>
    <property type="evidence" value="ECO:0007669"/>
    <property type="project" value="UniProtKB-UniRule"/>
</dbReference>
<dbReference type="NCBIfam" id="NF009438">
    <property type="entry name" value="PRK12797.1"/>
    <property type="match status" value="1"/>
</dbReference>
<feature type="chain" id="PRO_5020853709" description="Flagellar biosynthetic protein FliP" evidence="14">
    <location>
        <begin position="34"/>
        <end position="321"/>
    </location>
</feature>
<dbReference type="PANTHER" id="PTHR30587:SF0">
    <property type="entry name" value="FLAGELLAR BIOSYNTHETIC PROTEIN FLIP"/>
    <property type="match status" value="1"/>
</dbReference>
<dbReference type="GO" id="GO:0009306">
    <property type="term" value="P:protein secretion"/>
    <property type="evidence" value="ECO:0007669"/>
    <property type="project" value="UniProtKB-UniRule"/>
</dbReference>
<keyword evidence="14" id="KW-0732">Signal</keyword>
<feature type="transmembrane region" description="Helical" evidence="12">
    <location>
        <begin position="160"/>
        <end position="179"/>
    </location>
</feature>
<keyword evidence="6 12" id="KW-1005">Bacterial flagellum biogenesis</keyword>
<evidence type="ECO:0000256" key="2">
    <source>
        <dbReference type="ARBA" id="ARBA00021714"/>
    </source>
</evidence>
<dbReference type="GO" id="GO:0009425">
    <property type="term" value="C:bacterial-type flagellum basal body"/>
    <property type="evidence" value="ECO:0007669"/>
    <property type="project" value="UniProtKB-SubCell"/>
</dbReference>
<keyword evidence="16" id="KW-1185">Reference proteome</keyword>
<evidence type="ECO:0000313" key="16">
    <source>
        <dbReference type="Proteomes" id="UP000291189"/>
    </source>
</evidence>
<dbReference type="PRINTS" id="PR01302">
    <property type="entry name" value="TYPE3IMPPROT"/>
</dbReference>
<feature type="transmembrane region" description="Helical" evidence="12">
    <location>
        <begin position="256"/>
        <end position="281"/>
    </location>
</feature>
<comment type="function">
    <text evidence="12">Plays a role in the flagellum-specific transport system.</text>
</comment>
<keyword evidence="10" id="KW-0975">Bacterial flagellum</keyword>
<sequence>MTHRPAARRVLGALAVLGCVLAALLLVGVPAQAADLPNTPAPGTDGTGVTGTVTGEDDLPTPGAGRGTQVQESPDSTGTRPTGPAGPGGPSAGTADGSGDITIELNDITKKPSTPIVALLGLTLLSLAPAILLTCTSFTKILVVLGLTRNALGLQQIPPNQVLAGLALFLSIFIMGPVLNQMNDEGLQPYLDGSKSQIQAFDDGVEPLREFMLAQAGDKEVALLTEVAGKDKPASPEDVELTTLIPAFVLSELKQAFIIGFMIFIPFLVIDIVVSAGLMSLGMMMMPPVMVSLPFKLLLFVLVDGWGLIVRSLVQSYGGGG</sequence>
<accession>A0A4Q5IZL4</accession>
<keyword evidence="8 12" id="KW-1133">Transmembrane helix</keyword>
<evidence type="ECO:0000256" key="1">
    <source>
        <dbReference type="ARBA" id="ARBA00006257"/>
    </source>
</evidence>
<organism evidence="15 16">
    <name type="scientific">Nocardioides iriomotensis</name>
    <dbReference type="NCBI Taxonomy" id="715784"/>
    <lineage>
        <taxon>Bacteria</taxon>
        <taxon>Bacillati</taxon>
        <taxon>Actinomycetota</taxon>
        <taxon>Actinomycetes</taxon>
        <taxon>Propionibacteriales</taxon>
        <taxon>Nocardioidaceae</taxon>
        <taxon>Nocardioides</taxon>
    </lineage>
</organism>
<name>A0A4Q5IZL4_9ACTN</name>
<evidence type="ECO:0000256" key="11">
    <source>
        <dbReference type="ARBA" id="ARBA00023225"/>
    </source>
</evidence>
<dbReference type="Pfam" id="PF00813">
    <property type="entry name" value="FliP"/>
    <property type="match status" value="1"/>
</dbReference>
<proteinExistence type="inferred from homology"/>
<keyword evidence="3 12" id="KW-0813">Transport</keyword>
<evidence type="ECO:0000256" key="4">
    <source>
        <dbReference type="ARBA" id="ARBA00022475"/>
    </source>
</evidence>
<keyword evidence="7 12" id="KW-0653">Protein transport</keyword>
<comment type="subcellular location">
    <subcellularLocation>
        <location evidence="12">Cell membrane</location>
        <topology evidence="12">Multi-pass membrane protein</topology>
    </subcellularLocation>
    <subcellularLocation>
        <location evidence="12">Bacterial flagellum basal body</location>
    </subcellularLocation>
</comment>
<comment type="similarity">
    <text evidence="1 12">Belongs to the FliP/MopC/SpaP family.</text>
</comment>
<keyword evidence="15" id="KW-0282">Flagellum</keyword>
<dbReference type="GO" id="GO:0005886">
    <property type="term" value="C:plasma membrane"/>
    <property type="evidence" value="ECO:0007669"/>
    <property type="project" value="UniProtKB-SubCell"/>
</dbReference>
<reference evidence="15 16" key="1">
    <citation type="submission" date="2019-01" db="EMBL/GenBank/DDBJ databases">
        <title>Nocardioides guangzhouensis sp. nov., an actinobacterium isolated from soil.</title>
        <authorList>
            <person name="Fu Y."/>
            <person name="Cai Y."/>
            <person name="Lin Z."/>
            <person name="Chen P."/>
        </authorList>
    </citation>
    <scope>NUCLEOTIDE SEQUENCE [LARGE SCALE GENOMIC DNA]</scope>
    <source>
        <strain evidence="15 16">NBRC 105384</strain>
    </source>
</reference>
<evidence type="ECO:0000313" key="15">
    <source>
        <dbReference type="EMBL" id="RYU10531.1"/>
    </source>
</evidence>
<feature type="transmembrane region" description="Helical" evidence="12">
    <location>
        <begin position="293"/>
        <end position="314"/>
    </location>
</feature>
<evidence type="ECO:0000256" key="10">
    <source>
        <dbReference type="ARBA" id="ARBA00023143"/>
    </source>
</evidence>
<evidence type="ECO:0000256" key="3">
    <source>
        <dbReference type="ARBA" id="ARBA00022448"/>
    </source>
</evidence>
<keyword evidence="11 12" id="KW-1006">Bacterial flagellum protein export</keyword>
<dbReference type="InterPro" id="IPR005837">
    <property type="entry name" value="FliP"/>
</dbReference>
<evidence type="ECO:0000256" key="14">
    <source>
        <dbReference type="SAM" id="SignalP"/>
    </source>
</evidence>
<comment type="caution">
    <text evidence="15">The sequence shown here is derived from an EMBL/GenBank/DDBJ whole genome shotgun (WGS) entry which is preliminary data.</text>
</comment>
<feature type="region of interest" description="Disordered" evidence="13">
    <location>
        <begin position="36"/>
        <end position="100"/>
    </location>
</feature>
<keyword evidence="4 12" id="KW-1003">Cell membrane</keyword>
<dbReference type="InterPro" id="IPR005838">
    <property type="entry name" value="T3SS_IM_P"/>
</dbReference>
<dbReference type="PANTHER" id="PTHR30587">
    <property type="entry name" value="FLAGELLAR BIOSYNTHETIC PROTEIN FLIP"/>
    <property type="match status" value="1"/>
</dbReference>
<dbReference type="AlphaFoldDB" id="A0A4Q5IZL4"/>
<evidence type="ECO:0000256" key="9">
    <source>
        <dbReference type="ARBA" id="ARBA00023136"/>
    </source>
</evidence>
<evidence type="ECO:0000256" key="8">
    <source>
        <dbReference type="ARBA" id="ARBA00022989"/>
    </source>
</evidence>
<dbReference type="PROSITE" id="PS01061">
    <property type="entry name" value="FLIP_2"/>
    <property type="match status" value="1"/>
</dbReference>
<evidence type="ECO:0000256" key="13">
    <source>
        <dbReference type="SAM" id="MobiDB-lite"/>
    </source>
</evidence>
<dbReference type="EMBL" id="SDPU01000029">
    <property type="protein sequence ID" value="RYU10531.1"/>
    <property type="molecule type" value="Genomic_DNA"/>
</dbReference>
<keyword evidence="9 12" id="KW-0472">Membrane</keyword>
<dbReference type="PRINTS" id="PR00951">
    <property type="entry name" value="FLGBIOSNFLIP"/>
</dbReference>
<dbReference type="OrthoDB" id="9805111at2"/>
<evidence type="ECO:0000256" key="6">
    <source>
        <dbReference type="ARBA" id="ARBA00022795"/>
    </source>
</evidence>
<feature type="transmembrane region" description="Helical" evidence="12">
    <location>
        <begin position="116"/>
        <end position="148"/>
    </location>
</feature>
<protein>
    <recommendedName>
        <fullName evidence="2 12">Flagellar biosynthetic protein FliP</fullName>
    </recommendedName>
</protein>
<keyword evidence="15" id="KW-0969">Cilium</keyword>
<dbReference type="NCBIfam" id="TIGR01103">
    <property type="entry name" value="fliP"/>
    <property type="match status" value="1"/>
</dbReference>
<evidence type="ECO:0000256" key="12">
    <source>
        <dbReference type="RuleBase" id="RU362069"/>
    </source>
</evidence>
<evidence type="ECO:0000256" key="5">
    <source>
        <dbReference type="ARBA" id="ARBA00022692"/>
    </source>
</evidence>
<keyword evidence="5 12" id="KW-0812">Transmembrane</keyword>
<evidence type="ECO:0000256" key="7">
    <source>
        <dbReference type="ARBA" id="ARBA00022927"/>
    </source>
</evidence>
<dbReference type="Proteomes" id="UP000291189">
    <property type="component" value="Unassembled WGS sequence"/>
</dbReference>
<feature type="signal peptide" evidence="14">
    <location>
        <begin position="1"/>
        <end position="33"/>
    </location>
</feature>
<dbReference type="RefSeq" id="WP_129988486.1">
    <property type="nucleotide sequence ID" value="NZ_SDPU01000029.1"/>
</dbReference>
<keyword evidence="15" id="KW-0966">Cell projection</keyword>
<gene>
    <name evidence="12 15" type="primary">fliP</name>
    <name evidence="15" type="ORF">ETU37_16680</name>
</gene>